<keyword evidence="1" id="KW-0732">Signal</keyword>
<feature type="domain" description="AIPP2-like SPOC-like" evidence="2">
    <location>
        <begin position="19"/>
        <end position="92"/>
    </location>
</feature>
<evidence type="ECO:0000256" key="1">
    <source>
        <dbReference type="SAM" id="SignalP"/>
    </source>
</evidence>
<dbReference type="EMBL" id="JACXVP010000008">
    <property type="protein sequence ID" value="KAG5590445.1"/>
    <property type="molecule type" value="Genomic_DNA"/>
</dbReference>
<organism evidence="3 4">
    <name type="scientific">Solanum commersonii</name>
    <name type="common">Commerson's wild potato</name>
    <name type="synonym">Commerson's nightshade</name>
    <dbReference type="NCBI Taxonomy" id="4109"/>
    <lineage>
        <taxon>Eukaryota</taxon>
        <taxon>Viridiplantae</taxon>
        <taxon>Streptophyta</taxon>
        <taxon>Embryophyta</taxon>
        <taxon>Tracheophyta</taxon>
        <taxon>Spermatophyta</taxon>
        <taxon>Magnoliopsida</taxon>
        <taxon>eudicotyledons</taxon>
        <taxon>Gunneridae</taxon>
        <taxon>Pentapetalae</taxon>
        <taxon>asterids</taxon>
        <taxon>lamiids</taxon>
        <taxon>Solanales</taxon>
        <taxon>Solanaceae</taxon>
        <taxon>Solanoideae</taxon>
        <taxon>Solaneae</taxon>
        <taxon>Solanum</taxon>
    </lineage>
</organism>
<accession>A0A9J5XRN0</accession>
<sequence length="146" mass="17142">MFTILCLVLFIKFSLFSFLFSPYRHHDKFDSMVQDMIGGEHALREFIPYGELLVITSTELPLRHWNVISCSLITYLRNLLAGYQRKCYLWGIKNQTPHNVLAARYAVNDRAPTKDDAQVMMDQLGRGKRIRKKFLGWMTIYDCSRD</sequence>
<proteinExistence type="predicted"/>
<comment type="caution">
    <text evidence="3">The sequence shown here is derived from an EMBL/GenBank/DDBJ whole genome shotgun (WGS) entry which is preliminary data.</text>
</comment>
<dbReference type="AlphaFoldDB" id="A0A9J5XRN0"/>
<gene>
    <name evidence="3" type="ORF">H5410_040959</name>
</gene>
<dbReference type="InterPro" id="IPR056280">
    <property type="entry name" value="AIPP2-like_SPOC"/>
</dbReference>
<keyword evidence="4" id="KW-1185">Reference proteome</keyword>
<feature type="chain" id="PRO_5039944780" description="AIPP2-like SPOC-like domain-containing protein" evidence="1">
    <location>
        <begin position="17"/>
        <end position="146"/>
    </location>
</feature>
<evidence type="ECO:0000313" key="3">
    <source>
        <dbReference type="EMBL" id="KAG5590445.1"/>
    </source>
</evidence>
<name>A0A9J5XRN0_SOLCO</name>
<reference evidence="3 4" key="1">
    <citation type="submission" date="2020-09" db="EMBL/GenBank/DDBJ databases">
        <title>De no assembly of potato wild relative species, Solanum commersonii.</title>
        <authorList>
            <person name="Cho K."/>
        </authorList>
    </citation>
    <scope>NUCLEOTIDE SEQUENCE [LARGE SCALE GENOMIC DNA]</scope>
    <source>
        <strain evidence="3">LZ3.2</strain>
        <tissue evidence="3">Leaf</tissue>
    </source>
</reference>
<evidence type="ECO:0000313" key="4">
    <source>
        <dbReference type="Proteomes" id="UP000824120"/>
    </source>
</evidence>
<evidence type="ECO:0000259" key="2">
    <source>
        <dbReference type="Pfam" id="PF23121"/>
    </source>
</evidence>
<feature type="signal peptide" evidence="1">
    <location>
        <begin position="1"/>
        <end position="16"/>
    </location>
</feature>
<dbReference type="OrthoDB" id="1932206at2759"/>
<dbReference type="Pfam" id="PF23121">
    <property type="entry name" value="SPOC_AIPP2"/>
    <property type="match status" value="1"/>
</dbReference>
<dbReference type="Proteomes" id="UP000824120">
    <property type="component" value="Chromosome 8"/>
</dbReference>
<protein>
    <recommendedName>
        <fullName evidence="2">AIPP2-like SPOC-like domain-containing protein</fullName>
    </recommendedName>
</protein>